<accession>A0A4S3J8W4</accession>
<organism evidence="1 2">
    <name type="scientific">Aspergillus tanneri</name>
    <dbReference type="NCBI Taxonomy" id="1220188"/>
    <lineage>
        <taxon>Eukaryota</taxon>
        <taxon>Fungi</taxon>
        <taxon>Dikarya</taxon>
        <taxon>Ascomycota</taxon>
        <taxon>Pezizomycotina</taxon>
        <taxon>Eurotiomycetes</taxon>
        <taxon>Eurotiomycetidae</taxon>
        <taxon>Eurotiales</taxon>
        <taxon>Aspergillaceae</taxon>
        <taxon>Aspergillus</taxon>
        <taxon>Aspergillus subgen. Circumdati</taxon>
    </lineage>
</organism>
<evidence type="ECO:0000313" key="2">
    <source>
        <dbReference type="Proteomes" id="UP000308092"/>
    </source>
</evidence>
<dbReference type="VEuPathDB" id="FungiDB:EYZ11_009197"/>
<gene>
    <name evidence="1" type="ORF">EYZ11_009197</name>
</gene>
<dbReference type="EMBL" id="SOSA01000425">
    <property type="protein sequence ID" value="THC91332.1"/>
    <property type="molecule type" value="Genomic_DNA"/>
</dbReference>
<sequence length="76" mass="8866">MYAQEIMPDVNPVDLMLRSSATTYQELKKQIQYGSSGSKPDPRFWRGLKWHPLVLPSRASDLTRRGPFTSTRNRYH</sequence>
<evidence type="ECO:0000313" key="1">
    <source>
        <dbReference type="EMBL" id="THC91332.1"/>
    </source>
</evidence>
<keyword evidence="2" id="KW-1185">Reference proteome</keyword>
<comment type="caution">
    <text evidence="1">The sequence shown here is derived from an EMBL/GenBank/DDBJ whole genome shotgun (WGS) entry which is preliminary data.</text>
</comment>
<dbReference type="AlphaFoldDB" id="A0A4S3J8W4"/>
<reference evidence="1 2" key="1">
    <citation type="submission" date="2019-03" db="EMBL/GenBank/DDBJ databases">
        <title>The genome sequence of a newly discovered highly antifungal drug resistant Aspergillus species, Aspergillus tanneri NIH 1004.</title>
        <authorList>
            <person name="Mounaud S."/>
            <person name="Singh I."/>
            <person name="Joardar V."/>
            <person name="Pakala S."/>
            <person name="Pakala S."/>
            <person name="Venepally P."/>
            <person name="Hoover J."/>
            <person name="Nierman W."/>
            <person name="Chung J."/>
            <person name="Losada L."/>
        </authorList>
    </citation>
    <scope>NUCLEOTIDE SEQUENCE [LARGE SCALE GENOMIC DNA]</scope>
    <source>
        <strain evidence="1 2">NIH1004</strain>
    </source>
</reference>
<proteinExistence type="predicted"/>
<name>A0A4S3J8W4_9EURO</name>
<protein>
    <submittedName>
        <fullName evidence="1">Uncharacterized protein</fullName>
    </submittedName>
</protein>
<dbReference type="Proteomes" id="UP000308092">
    <property type="component" value="Unassembled WGS sequence"/>
</dbReference>